<evidence type="ECO:0000256" key="1">
    <source>
        <dbReference type="SAM" id="SignalP"/>
    </source>
</evidence>
<feature type="signal peptide" evidence="1">
    <location>
        <begin position="1"/>
        <end position="17"/>
    </location>
</feature>
<evidence type="ECO:0008006" key="4">
    <source>
        <dbReference type="Google" id="ProtNLM"/>
    </source>
</evidence>
<sequence length="279" mass="31244">MLSPSPVFTRYCFFVLALTLLMCCGTSDQSTGPLTDPAQLQVNVVVHRRVFEDGSSSHFIKGYVKDAMGKTIANPAIQLRVNGQALRLNGGSTNYYGAFPYYELVTKSDTAIQSNKMYTFTVVMTDGTEHLLGRIETQPDLDASHLALPAAHSRSQPLLLRWRDIESGNSWLSFWKRWQSETSYNELLVSKISERKDKWGHRVKEDGSSNQADYITLIIGSGGGSHMIPLSYFEGPQTRFNALSLMLNSTKTVDVSRPFLKGSSLSSERTRLYRIELVE</sequence>
<dbReference type="Proteomes" id="UP000198598">
    <property type="component" value="Unassembled WGS sequence"/>
</dbReference>
<feature type="chain" id="PRO_5011458389" description="DUF4369 domain-containing protein" evidence="1">
    <location>
        <begin position="18"/>
        <end position="279"/>
    </location>
</feature>
<evidence type="ECO:0000313" key="2">
    <source>
        <dbReference type="EMBL" id="SFD68382.1"/>
    </source>
</evidence>
<keyword evidence="1" id="KW-0732">Signal</keyword>
<name>A0A1I1UC18_9BACT</name>
<dbReference type="EMBL" id="FOLQ01000006">
    <property type="protein sequence ID" value="SFD68382.1"/>
    <property type="molecule type" value="Genomic_DNA"/>
</dbReference>
<gene>
    <name evidence="2" type="ORF">SAMN05216167_106213</name>
</gene>
<keyword evidence="3" id="KW-1185">Reference proteome</keyword>
<proteinExistence type="predicted"/>
<evidence type="ECO:0000313" key="3">
    <source>
        <dbReference type="Proteomes" id="UP000198598"/>
    </source>
</evidence>
<organism evidence="2 3">
    <name type="scientific">Spirosoma endophyticum</name>
    <dbReference type="NCBI Taxonomy" id="662367"/>
    <lineage>
        <taxon>Bacteria</taxon>
        <taxon>Pseudomonadati</taxon>
        <taxon>Bacteroidota</taxon>
        <taxon>Cytophagia</taxon>
        <taxon>Cytophagales</taxon>
        <taxon>Cytophagaceae</taxon>
        <taxon>Spirosoma</taxon>
    </lineage>
</organism>
<accession>A0A1I1UC18</accession>
<protein>
    <recommendedName>
        <fullName evidence="4">DUF4369 domain-containing protein</fullName>
    </recommendedName>
</protein>
<dbReference type="STRING" id="662367.SAMN05216167_106213"/>
<dbReference type="AlphaFoldDB" id="A0A1I1UC18"/>
<reference evidence="2 3" key="1">
    <citation type="submission" date="2016-10" db="EMBL/GenBank/DDBJ databases">
        <authorList>
            <person name="de Groot N.N."/>
        </authorList>
    </citation>
    <scope>NUCLEOTIDE SEQUENCE [LARGE SCALE GENOMIC DNA]</scope>
    <source>
        <strain evidence="2 3">DSM 26130</strain>
    </source>
</reference>